<evidence type="ECO:0000313" key="7">
    <source>
        <dbReference type="Proteomes" id="UP001470230"/>
    </source>
</evidence>
<organism evidence="6 7">
    <name type="scientific">Tritrichomonas musculus</name>
    <dbReference type="NCBI Taxonomy" id="1915356"/>
    <lineage>
        <taxon>Eukaryota</taxon>
        <taxon>Metamonada</taxon>
        <taxon>Parabasalia</taxon>
        <taxon>Tritrichomonadida</taxon>
        <taxon>Tritrichomonadidae</taxon>
        <taxon>Tritrichomonas</taxon>
    </lineage>
</organism>
<feature type="domain" description="Protein kinase" evidence="5">
    <location>
        <begin position="14"/>
        <end position="261"/>
    </location>
</feature>
<evidence type="ECO:0000256" key="1">
    <source>
        <dbReference type="ARBA" id="ARBA00022741"/>
    </source>
</evidence>
<protein>
    <recommendedName>
        <fullName evidence="5">Protein kinase domain-containing protein</fullName>
    </recommendedName>
</protein>
<evidence type="ECO:0000313" key="6">
    <source>
        <dbReference type="EMBL" id="KAK8880397.1"/>
    </source>
</evidence>
<dbReference type="SUPFAM" id="SSF56112">
    <property type="entry name" value="Protein kinase-like (PK-like)"/>
    <property type="match status" value="1"/>
</dbReference>
<keyword evidence="2 3" id="KW-0067">ATP-binding</keyword>
<evidence type="ECO:0000256" key="2">
    <source>
        <dbReference type="ARBA" id="ARBA00022840"/>
    </source>
</evidence>
<feature type="binding site" evidence="3">
    <location>
        <position position="43"/>
    </location>
    <ligand>
        <name>ATP</name>
        <dbReference type="ChEBI" id="CHEBI:30616"/>
    </ligand>
</feature>
<proteinExistence type="predicted"/>
<dbReference type="InterPro" id="IPR017441">
    <property type="entry name" value="Protein_kinase_ATP_BS"/>
</dbReference>
<evidence type="ECO:0000259" key="5">
    <source>
        <dbReference type="PROSITE" id="PS50011"/>
    </source>
</evidence>
<dbReference type="Gene3D" id="1.10.510.10">
    <property type="entry name" value="Transferase(Phosphotransferase) domain 1"/>
    <property type="match status" value="1"/>
</dbReference>
<sequence length="789" mass="86609">MHFRLISEIPQDEYTLIDQVGSGTFSDIFSATHIKTNTNVALKISLKTNVEEYNKAIDQEVKINKSLHHPFICKFFTEFETEHLNIIVMELIDGMTALDYVNQNHGLPLSEVSNLFSQLLIAIEYLHNEAHITHRDLKLENIMIDNCGHIRLIDFGFSSKNSLMSTLCGSIPYCAPEVLSGQLYTKASDIWSMGIILYSLFDGNLPFFHQNTNTLVSIICNREPKFSQNFDESLRDLLIKMLNKVPEQRIKIDDIKKHPFLSEEKLLQIDYKQLFTPTDTPRNVLQTSKTEQCISGPSLKISRPTKNSNCFSSQLRRSGFFRNTSSAFNLSEEAIEILQEKITLKTDDIDLSIENRKDFAHNLTKLIESAIYKHISHAETVSEGTSLSLMEENQLSLSSSHIVISNNLINLTTNQPGTSDCLMALNPKLNSHHFALTNHFAGLKKKGNEQTKRSKHNARPLPHPIRNGRTNRASNPSVSIPLSPNNAAKPPQPAQAQPPVPHPSHPPLRETRHSQPAITPPPLANNSANPPLNANANAVSPPLNASTNANIITPPLNTNANIVSPPLNTNANIVSPPLNANTNANIVSPPLNANTNANIVSPPLNASTNVNIITPPLNTNANIVSPPLNTNANIVSPPLNTNANIVSPPLNANTNANTNANIITPPLNTNANIVSPPLNANTNAVTPSLNSNTNVVAPPLNGSAGVGDDLQRKRLVTVQMPLPSNAQSDQPPDQSMRPQKRKAGMEPVFLSPHYIAKSHRRHSHSRALVKPTPIVAPLVTQPTINLSEE</sequence>
<evidence type="ECO:0000256" key="4">
    <source>
        <dbReference type="SAM" id="MobiDB-lite"/>
    </source>
</evidence>
<dbReference type="PROSITE" id="PS00108">
    <property type="entry name" value="PROTEIN_KINASE_ST"/>
    <property type="match status" value="1"/>
</dbReference>
<dbReference type="PROSITE" id="PS00107">
    <property type="entry name" value="PROTEIN_KINASE_ATP"/>
    <property type="match status" value="1"/>
</dbReference>
<comment type="caution">
    <text evidence="6">The sequence shown here is derived from an EMBL/GenBank/DDBJ whole genome shotgun (WGS) entry which is preliminary data.</text>
</comment>
<dbReference type="EMBL" id="JAPFFF010000010">
    <property type="protein sequence ID" value="KAK8880397.1"/>
    <property type="molecule type" value="Genomic_DNA"/>
</dbReference>
<keyword evidence="7" id="KW-1185">Reference proteome</keyword>
<keyword evidence="1 3" id="KW-0547">Nucleotide-binding</keyword>
<feature type="compositionally biased region" description="Low complexity" evidence="4">
    <location>
        <begin position="524"/>
        <end position="541"/>
    </location>
</feature>
<feature type="region of interest" description="Disordered" evidence="4">
    <location>
        <begin position="446"/>
        <end position="541"/>
    </location>
</feature>
<accession>A0ABR2JQ92</accession>
<dbReference type="InterPro" id="IPR000719">
    <property type="entry name" value="Prot_kinase_dom"/>
</dbReference>
<reference evidence="6 7" key="1">
    <citation type="submission" date="2024-04" db="EMBL/GenBank/DDBJ databases">
        <title>Tritrichomonas musculus Genome.</title>
        <authorList>
            <person name="Alves-Ferreira E."/>
            <person name="Grigg M."/>
            <person name="Lorenzi H."/>
            <person name="Galac M."/>
        </authorList>
    </citation>
    <scope>NUCLEOTIDE SEQUENCE [LARGE SCALE GENOMIC DNA]</scope>
    <source>
        <strain evidence="6 7">EAF2021</strain>
    </source>
</reference>
<feature type="compositionally biased region" description="Polar residues" evidence="4">
    <location>
        <begin position="722"/>
        <end position="737"/>
    </location>
</feature>
<dbReference type="InterPro" id="IPR011009">
    <property type="entry name" value="Kinase-like_dom_sf"/>
</dbReference>
<dbReference type="PANTHER" id="PTHR24346">
    <property type="entry name" value="MAP/MICROTUBULE AFFINITY-REGULATING KINASE"/>
    <property type="match status" value="1"/>
</dbReference>
<gene>
    <name evidence="6" type="ORF">M9Y10_003069</name>
</gene>
<name>A0ABR2JQ92_9EUKA</name>
<evidence type="ECO:0000256" key="3">
    <source>
        <dbReference type="PROSITE-ProRule" id="PRU10141"/>
    </source>
</evidence>
<feature type="compositionally biased region" description="Pro residues" evidence="4">
    <location>
        <begin position="490"/>
        <end position="506"/>
    </location>
</feature>
<dbReference type="PANTHER" id="PTHR24346:SF30">
    <property type="entry name" value="MATERNAL EMBRYONIC LEUCINE ZIPPER KINASE"/>
    <property type="match status" value="1"/>
</dbReference>
<dbReference type="Pfam" id="PF00069">
    <property type="entry name" value="Pkinase"/>
    <property type="match status" value="1"/>
</dbReference>
<feature type="compositionally biased region" description="Polar residues" evidence="4">
    <location>
        <begin position="468"/>
        <end position="482"/>
    </location>
</feature>
<dbReference type="PROSITE" id="PS50011">
    <property type="entry name" value="PROTEIN_KINASE_DOM"/>
    <property type="match status" value="1"/>
</dbReference>
<dbReference type="SMART" id="SM00220">
    <property type="entry name" value="S_TKc"/>
    <property type="match status" value="1"/>
</dbReference>
<feature type="region of interest" description="Disordered" evidence="4">
    <location>
        <begin position="722"/>
        <end position="744"/>
    </location>
</feature>
<dbReference type="InterPro" id="IPR008271">
    <property type="entry name" value="Ser/Thr_kinase_AS"/>
</dbReference>
<dbReference type="Proteomes" id="UP001470230">
    <property type="component" value="Unassembled WGS sequence"/>
</dbReference>